<name>A0A940IBY7_9PROT</name>
<evidence type="ECO:0000313" key="3">
    <source>
        <dbReference type="Proteomes" id="UP000721442"/>
    </source>
</evidence>
<comment type="caution">
    <text evidence="2">The sequence shown here is derived from an EMBL/GenBank/DDBJ whole genome shotgun (WGS) entry which is preliminary data.</text>
</comment>
<evidence type="ECO:0000256" key="1">
    <source>
        <dbReference type="SAM" id="SignalP"/>
    </source>
</evidence>
<organism evidence="2 3">
    <name type="scientific">Candidatus Enterousia excrementavium</name>
    <dbReference type="NCBI Taxonomy" id="2840789"/>
    <lineage>
        <taxon>Bacteria</taxon>
        <taxon>Pseudomonadati</taxon>
        <taxon>Pseudomonadota</taxon>
        <taxon>Alphaproteobacteria</taxon>
        <taxon>Candidatus Enterousia</taxon>
    </lineage>
</organism>
<protein>
    <submittedName>
        <fullName evidence="2">Uncharacterized protein</fullName>
    </submittedName>
</protein>
<dbReference type="Proteomes" id="UP000721442">
    <property type="component" value="Unassembled WGS sequence"/>
</dbReference>
<dbReference type="AlphaFoldDB" id="A0A940IBY7"/>
<proteinExistence type="predicted"/>
<reference evidence="2" key="2">
    <citation type="journal article" date="2021" name="PeerJ">
        <title>Extensive microbial diversity within the chicken gut microbiome revealed by metagenomics and culture.</title>
        <authorList>
            <person name="Gilroy R."/>
            <person name="Ravi A."/>
            <person name="Getino M."/>
            <person name="Pursley I."/>
            <person name="Horton D.L."/>
            <person name="Alikhan N.F."/>
            <person name="Baker D."/>
            <person name="Gharbi K."/>
            <person name="Hall N."/>
            <person name="Watson M."/>
            <person name="Adriaenssens E.M."/>
            <person name="Foster-Nyarko E."/>
            <person name="Jarju S."/>
            <person name="Secka A."/>
            <person name="Antonio M."/>
            <person name="Oren A."/>
            <person name="Chaudhuri R.R."/>
            <person name="La Ragione R."/>
            <person name="Hildebrand F."/>
            <person name="Pallen M.J."/>
        </authorList>
    </citation>
    <scope>NUCLEOTIDE SEQUENCE</scope>
    <source>
        <strain evidence="2">B1-16210</strain>
    </source>
</reference>
<accession>A0A940IBY7</accession>
<evidence type="ECO:0000313" key="2">
    <source>
        <dbReference type="EMBL" id="MBO8407192.1"/>
    </source>
</evidence>
<gene>
    <name evidence="2" type="ORF">IAC77_01880</name>
</gene>
<feature type="signal peptide" evidence="1">
    <location>
        <begin position="1"/>
        <end position="24"/>
    </location>
</feature>
<reference evidence="2" key="1">
    <citation type="submission" date="2020-10" db="EMBL/GenBank/DDBJ databases">
        <authorList>
            <person name="Gilroy R."/>
        </authorList>
    </citation>
    <scope>NUCLEOTIDE SEQUENCE</scope>
    <source>
        <strain evidence="2">B1-16210</strain>
    </source>
</reference>
<sequence length="241" mass="27034">MRKLLFGLFGVFVGLMPVVGDAHAEGLQFDTSDPLYMLSTNEVLSETALTYWDNVLRLEETVSYGLNNRLAVGINVNFQQDFDGSEDGFGAVDLGATYRVGTADSNSARIISDVLFGLKFGGSSRVRTPDYADSTYYAGYRFGRQWAGVTLAATIKSSWIFDDDRGMAYIDFMPEAYFRIANDWRLGAQFTLRKATDSHYNQEWLGGKIIKQYGRTQYGAHLDYEFESDDLQVGVNVNILF</sequence>
<dbReference type="EMBL" id="JADINE010000026">
    <property type="protein sequence ID" value="MBO8407192.1"/>
    <property type="molecule type" value="Genomic_DNA"/>
</dbReference>
<keyword evidence="1" id="KW-0732">Signal</keyword>
<feature type="chain" id="PRO_5037943338" evidence="1">
    <location>
        <begin position="25"/>
        <end position="241"/>
    </location>
</feature>